<evidence type="ECO:0000256" key="1">
    <source>
        <dbReference type="SAM" id="MobiDB-lite"/>
    </source>
</evidence>
<evidence type="ECO:0000313" key="2">
    <source>
        <dbReference type="EMBL" id="CAA0818656.1"/>
    </source>
</evidence>
<proteinExistence type="predicted"/>
<dbReference type="PANTHER" id="PTHR38382">
    <property type="entry name" value="RNA-BINDING PROTEIN"/>
    <property type="match status" value="1"/>
</dbReference>
<reference evidence="2" key="1">
    <citation type="submission" date="2019-12" db="EMBL/GenBank/DDBJ databases">
        <authorList>
            <person name="Scholes J."/>
        </authorList>
    </citation>
    <scope>NUCLEOTIDE SEQUENCE</scope>
</reference>
<dbReference type="PANTHER" id="PTHR38382:SF1">
    <property type="entry name" value="RNA-BINDING PROTEIN"/>
    <property type="match status" value="1"/>
</dbReference>
<gene>
    <name evidence="2" type="ORF">SHERM_17547</name>
</gene>
<evidence type="ECO:0000313" key="3">
    <source>
        <dbReference type="Proteomes" id="UP001153555"/>
    </source>
</evidence>
<dbReference type="OrthoDB" id="753880at2759"/>
<accession>A0A9N7MYN9</accession>
<protein>
    <submittedName>
        <fullName evidence="2">Uncharacterized protein</fullName>
    </submittedName>
</protein>
<organism evidence="2 3">
    <name type="scientific">Striga hermonthica</name>
    <name type="common">Purple witchweed</name>
    <name type="synonym">Buchnera hermonthica</name>
    <dbReference type="NCBI Taxonomy" id="68872"/>
    <lineage>
        <taxon>Eukaryota</taxon>
        <taxon>Viridiplantae</taxon>
        <taxon>Streptophyta</taxon>
        <taxon>Embryophyta</taxon>
        <taxon>Tracheophyta</taxon>
        <taxon>Spermatophyta</taxon>
        <taxon>Magnoliopsida</taxon>
        <taxon>eudicotyledons</taxon>
        <taxon>Gunneridae</taxon>
        <taxon>Pentapetalae</taxon>
        <taxon>asterids</taxon>
        <taxon>lamiids</taxon>
        <taxon>Lamiales</taxon>
        <taxon>Orobanchaceae</taxon>
        <taxon>Buchnereae</taxon>
        <taxon>Striga</taxon>
    </lineage>
</organism>
<comment type="caution">
    <text evidence="2">The sequence shown here is derived from an EMBL/GenBank/DDBJ whole genome shotgun (WGS) entry which is preliminary data.</text>
</comment>
<sequence length="232" mass="26033">MKSNKCQLIRPIGQRSITSTFLSSHRYSDCEGDASIKAPNRKGTRPSLSDFLNSKLHTSSVLPTSVQGKELPFSCPVTRENSDKSVKGESRKKDEREEESKFLIDGAFDMFKNVQKNSRGLGTSSSDNETNIFCIDHIHETRKRKNMNEGLCKPCGRKRMAVLGEDSKPAHRPRVRRNFPANDESIPHFNHYENGGGWWNDDMAGVDTEEVGCKNDAWEGVGCTTLGGIEWH</sequence>
<name>A0A9N7MYN9_STRHE</name>
<feature type="compositionally biased region" description="Basic and acidic residues" evidence="1">
    <location>
        <begin position="80"/>
        <end position="99"/>
    </location>
</feature>
<feature type="region of interest" description="Disordered" evidence="1">
    <location>
        <begin position="72"/>
        <end position="99"/>
    </location>
</feature>
<dbReference type="AlphaFoldDB" id="A0A9N7MYN9"/>
<keyword evidence="3" id="KW-1185">Reference proteome</keyword>
<dbReference type="EMBL" id="CACSLK010017620">
    <property type="protein sequence ID" value="CAA0818656.1"/>
    <property type="molecule type" value="Genomic_DNA"/>
</dbReference>
<dbReference type="Proteomes" id="UP001153555">
    <property type="component" value="Unassembled WGS sequence"/>
</dbReference>